<dbReference type="AlphaFoldDB" id="A0A4C1T5E2"/>
<name>A0A4C1T5E2_EUMVA</name>
<evidence type="ECO:0000256" key="1">
    <source>
        <dbReference type="SAM" id="MobiDB-lite"/>
    </source>
</evidence>
<proteinExistence type="predicted"/>
<comment type="caution">
    <text evidence="2">The sequence shown here is derived from an EMBL/GenBank/DDBJ whole genome shotgun (WGS) entry which is preliminary data.</text>
</comment>
<protein>
    <submittedName>
        <fullName evidence="2">Uncharacterized protein</fullName>
    </submittedName>
</protein>
<evidence type="ECO:0000313" key="3">
    <source>
        <dbReference type="Proteomes" id="UP000299102"/>
    </source>
</evidence>
<reference evidence="2 3" key="1">
    <citation type="journal article" date="2019" name="Commun. Biol.">
        <title>The bagworm genome reveals a unique fibroin gene that provides high tensile strength.</title>
        <authorList>
            <person name="Kono N."/>
            <person name="Nakamura H."/>
            <person name="Ohtoshi R."/>
            <person name="Tomita M."/>
            <person name="Numata K."/>
            <person name="Arakawa K."/>
        </authorList>
    </citation>
    <scope>NUCLEOTIDE SEQUENCE [LARGE SCALE GENOMIC DNA]</scope>
</reference>
<sequence length="98" mass="11086">MELERPYSKRAFTAAQNDQTGPVLPTAGQSQARSSEKTARIDQQKRYDFFLTFRREVTQDTDAIASRPTLFIRTHLVAVPRTSADILLGAWRDACSQI</sequence>
<evidence type="ECO:0000313" key="2">
    <source>
        <dbReference type="EMBL" id="GBP09622.1"/>
    </source>
</evidence>
<organism evidence="2 3">
    <name type="scientific">Eumeta variegata</name>
    <name type="common">Bagworm moth</name>
    <name type="synonym">Eumeta japonica</name>
    <dbReference type="NCBI Taxonomy" id="151549"/>
    <lineage>
        <taxon>Eukaryota</taxon>
        <taxon>Metazoa</taxon>
        <taxon>Ecdysozoa</taxon>
        <taxon>Arthropoda</taxon>
        <taxon>Hexapoda</taxon>
        <taxon>Insecta</taxon>
        <taxon>Pterygota</taxon>
        <taxon>Neoptera</taxon>
        <taxon>Endopterygota</taxon>
        <taxon>Lepidoptera</taxon>
        <taxon>Glossata</taxon>
        <taxon>Ditrysia</taxon>
        <taxon>Tineoidea</taxon>
        <taxon>Psychidae</taxon>
        <taxon>Oiketicinae</taxon>
        <taxon>Eumeta</taxon>
    </lineage>
</organism>
<keyword evidence="3" id="KW-1185">Reference proteome</keyword>
<dbReference type="EMBL" id="BGZK01000036">
    <property type="protein sequence ID" value="GBP09622.1"/>
    <property type="molecule type" value="Genomic_DNA"/>
</dbReference>
<accession>A0A4C1T5E2</accession>
<feature type="region of interest" description="Disordered" evidence="1">
    <location>
        <begin position="1"/>
        <end position="38"/>
    </location>
</feature>
<gene>
    <name evidence="2" type="ORF">EVAR_76604_1</name>
</gene>
<dbReference type="Proteomes" id="UP000299102">
    <property type="component" value="Unassembled WGS sequence"/>
</dbReference>